<comment type="caution">
    <text evidence="12">The sequence shown here is derived from an EMBL/GenBank/DDBJ whole genome shotgun (WGS) entry which is preliminary data.</text>
</comment>
<feature type="domain" description="Shikimate dehydrogenase substrate binding N-terminal" evidence="10">
    <location>
        <begin position="10"/>
        <end position="92"/>
    </location>
</feature>
<keyword evidence="5 8" id="KW-0560">Oxidoreductase</keyword>
<dbReference type="InterPro" id="IPR011342">
    <property type="entry name" value="Shikimate_DH"/>
</dbReference>
<dbReference type="Gene3D" id="3.40.50.10860">
    <property type="entry name" value="Leucine Dehydrogenase, chain A, domain 1"/>
    <property type="match status" value="1"/>
</dbReference>
<feature type="binding site" evidence="8">
    <location>
        <position position="216"/>
    </location>
    <ligand>
        <name>NADP(+)</name>
        <dbReference type="ChEBI" id="CHEBI:58349"/>
    </ligand>
</feature>
<dbReference type="Proteomes" id="UP000283077">
    <property type="component" value="Unassembled WGS sequence"/>
</dbReference>
<evidence type="ECO:0000259" key="9">
    <source>
        <dbReference type="Pfam" id="PF01488"/>
    </source>
</evidence>
<keyword evidence="13" id="KW-1185">Reference proteome</keyword>
<sequence>MVVGVDRYAVFGNPIGHSKSPLIHRWFAEQTGQDLQYEAILAPADGFADSWRDFVAAGGKGANVTVPLKEVAFALAQIVSERAQQAGAVNTLYIDSSGQLCGDNTDGLGLVADLQRLGAKLDGAKVLLLGAGGASRGVVGPLLAAGVASVHIANRTADKAMTVAKLFNSQVTASGYGDIPTDHWQLVINATSSGLSQQRPDFSPEHLQSCQLAYDMMYGKEPTAFILWCRQHQVPLCADGIGMLVAQAAASFAIWRGVTPDITPVLEKMTTLVRR</sequence>
<gene>
    <name evidence="8" type="primary">aroE</name>
    <name evidence="12" type="ORF">EOE67_07200</name>
</gene>
<dbReference type="InterPro" id="IPR041121">
    <property type="entry name" value="SDH_C"/>
</dbReference>
<dbReference type="InterPro" id="IPR022893">
    <property type="entry name" value="Shikimate_DH_fam"/>
</dbReference>
<feature type="domain" description="Quinate/shikimate 5-dehydrogenase/glutamyl-tRNA reductase" evidence="9">
    <location>
        <begin position="119"/>
        <end position="193"/>
    </location>
</feature>
<feature type="binding site" evidence="8">
    <location>
        <position position="65"/>
    </location>
    <ligand>
        <name>shikimate</name>
        <dbReference type="ChEBI" id="CHEBI:36208"/>
    </ligand>
</feature>
<evidence type="ECO:0000256" key="3">
    <source>
        <dbReference type="ARBA" id="ARBA00022605"/>
    </source>
</evidence>
<evidence type="ECO:0000256" key="6">
    <source>
        <dbReference type="ARBA" id="ARBA00023141"/>
    </source>
</evidence>
<dbReference type="GO" id="GO:0008652">
    <property type="term" value="P:amino acid biosynthetic process"/>
    <property type="evidence" value="ECO:0007669"/>
    <property type="project" value="UniProtKB-KW"/>
</dbReference>
<dbReference type="GO" id="GO:0004764">
    <property type="term" value="F:shikimate 3-dehydrogenase (NADP+) activity"/>
    <property type="evidence" value="ECO:0007669"/>
    <property type="project" value="UniProtKB-UniRule"/>
</dbReference>
<dbReference type="SUPFAM" id="SSF51735">
    <property type="entry name" value="NAD(P)-binding Rossmann-fold domains"/>
    <property type="match status" value="1"/>
</dbReference>
<accession>A0A437QZZ9</accession>
<dbReference type="GO" id="GO:0050661">
    <property type="term" value="F:NADP binding"/>
    <property type="evidence" value="ECO:0007669"/>
    <property type="project" value="InterPro"/>
</dbReference>
<organism evidence="12 13">
    <name type="scientific">Rheinheimera riviphila</name>
    <dbReference type="NCBI Taxonomy" id="1834037"/>
    <lineage>
        <taxon>Bacteria</taxon>
        <taxon>Pseudomonadati</taxon>
        <taxon>Pseudomonadota</taxon>
        <taxon>Gammaproteobacteria</taxon>
        <taxon>Chromatiales</taxon>
        <taxon>Chromatiaceae</taxon>
        <taxon>Rheinheimera</taxon>
    </lineage>
</organism>
<feature type="binding site" evidence="8">
    <location>
        <position position="90"/>
    </location>
    <ligand>
        <name>shikimate</name>
        <dbReference type="ChEBI" id="CHEBI:36208"/>
    </ligand>
</feature>
<evidence type="ECO:0000256" key="8">
    <source>
        <dbReference type="HAMAP-Rule" id="MF_00222"/>
    </source>
</evidence>
<feature type="active site" description="Proton acceptor" evidence="8">
    <location>
        <position position="69"/>
    </location>
</feature>
<dbReference type="NCBIfam" id="TIGR00507">
    <property type="entry name" value="aroE"/>
    <property type="match status" value="1"/>
</dbReference>
<evidence type="ECO:0000256" key="4">
    <source>
        <dbReference type="ARBA" id="ARBA00022857"/>
    </source>
</evidence>
<comment type="similarity">
    <text evidence="8">Belongs to the shikimate dehydrogenase family.</text>
</comment>
<dbReference type="AlphaFoldDB" id="A0A437QZZ9"/>
<comment type="function">
    <text evidence="8">Involved in the biosynthesis of the chorismate, which leads to the biosynthesis of aromatic amino acids. Catalyzes the reversible NADPH linked reduction of 3-dehydroshikimate (DHSA) to yield shikimate (SA).</text>
</comment>
<dbReference type="Gene3D" id="3.40.50.720">
    <property type="entry name" value="NAD(P)-binding Rossmann-like Domain"/>
    <property type="match status" value="1"/>
</dbReference>
<comment type="pathway">
    <text evidence="1 8">Metabolic intermediate biosynthesis; chorismate biosynthesis; chorismate from D-erythrose 4-phosphate and phosphoenolpyruvate: step 4/7.</text>
</comment>
<feature type="binding site" evidence="8">
    <location>
        <position position="247"/>
    </location>
    <ligand>
        <name>shikimate</name>
        <dbReference type="ChEBI" id="CHEBI:36208"/>
    </ligand>
</feature>
<keyword evidence="3 8" id="KW-0028">Amino-acid biosynthesis</keyword>
<dbReference type="UniPathway" id="UPA00053">
    <property type="reaction ID" value="UER00087"/>
</dbReference>
<dbReference type="GO" id="GO:0005829">
    <property type="term" value="C:cytosol"/>
    <property type="evidence" value="ECO:0007669"/>
    <property type="project" value="TreeGrafter"/>
</dbReference>
<keyword evidence="6 8" id="KW-0057">Aromatic amino acid biosynthesis</keyword>
<dbReference type="InterPro" id="IPR046346">
    <property type="entry name" value="Aminoacid_DH-like_N_sf"/>
</dbReference>
<feature type="binding site" evidence="8">
    <location>
        <position position="218"/>
    </location>
    <ligand>
        <name>shikimate</name>
        <dbReference type="ChEBI" id="CHEBI:36208"/>
    </ligand>
</feature>
<feature type="binding site" evidence="8">
    <location>
        <position position="106"/>
    </location>
    <ligand>
        <name>shikimate</name>
        <dbReference type="ChEBI" id="CHEBI:36208"/>
    </ligand>
</feature>
<feature type="binding site" evidence="8">
    <location>
        <position position="81"/>
    </location>
    <ligand>
        <name>NADP(+)</name>
        <dbReference type="ChEBI" id="CHEBI:58349"/>
    </ligand>
</feature>
<feature type="binding site" evidence="8">
    <location>
        <begin position="130"/>
        <end position="134"/>
    </location>
    <ligand>
        <name>NADP(+)</name>
        <dbReference type="ChEBI" id="CHEBI:58349"/>
    </ligand>
</feature>
<dbReference type="Pfam" id="PF18317">
    <property type="entry name" value="SDH_C"/>
    <property type="match status" value="1"/>
</dbReference>
<dbReference type="GO" id="GO:0019632">
    <property type="term" value="P:shikimate metabolic process"/>
    <property type="evidence" value="ECO:0007669"/>
    <property type="project" value="InterPro"/>
</dbReference>
<name>A0A437QZZ9_9GAMM</name>
<evidence type="ECO:0000256" key="1">
    <source>
        <dbReference type="ARBA" id="ARBA00004871"/>
    </source>
</evidence>
<evidence type="ECO:0000256" key="5">
    <source>
        <dbReference type="ARBA" id="ARBA00023002"/>
    </source>
</evidence>
<evidence type="ECO:0000256" key="2">
    <source>
        <dbReference type="ARBA" id="ARBA00012962"/>
    </source>
</evidence>
<dbReference type="GO" id="GO:0009073">
    <property type="term" value="P:aromatic amino acid family biosynthetic process"/>
    <property type="evidence" value="ECO:0007669"/>
    <property type="project" value="UniProtKB-KW"/>
</dbReference>
<feature type="binding site" evidence="8">
    <location>
        <begin position="18"/>
        <end position="20"/>
    </location>
    <ligand>
        <name>shikimate</name>
        <dbReference type="ChEBI" id="CHEBI:36208"/>
    </ligand>
</feature>
<dbReference type="Pfam" id="PF08501">
    <property type="entry name" value="Shikimate_dh_N"/>
    <property type="match status" value="1"/>
</dbReference>
<dbReference type="PANTHER" id="PTHR21089:SF1">
    <property type="entry name" value="BIFUNCTIONAL 3-DEHYDROQUINATE DEHYDRATASE_SHIKIMATE DEHYDROGENASE, CHLOROPLASTIC"/>
    <property type="match status" value="1"/>
</dbReference>
<reference evidence="12 13" key="1">
    <citation type="submission" date="2019-01" db="EMBL/GenBank/DDBJ databases">
        <authorList>
            <person name="Chen W.-M."/>
        </authorList>
    </citation>
    <scope>NUCLEOTIDE SEQUENCE [LARGE SCALE GENOMIC DNA]</scope>
    <source>
        <strain evidence="12 13">KYPC3</strain>
    </source>
</reference>
<evidence type="ECO:0000259" key="10">
    <source>
        <dbReference type="Pfam" id="PF08501"/>
    </source>
</evidence>
<dbReference type="InterPro" id="IPR006151">
    <property type="entry name" value="Shikm_DH/Glu-tRNA_Rdtase"/>
</dbReference>
<feature type="domain" description="SDH C-terminal" evidence="11">
    <location>
        <begin position="240"/>
        <end position="267"/>
    </location>
</feature>
<feature type="binding site" evidence="8">
    <location>
        <position position="240"/>
    </location>
    <ligand>
        <name>NADP(+)</name>
        <dbReference type="ChEBI" id="CHEBI:58349"/>
    </ligand>
</feature>
<dbReference type="HAMAP" id="MF_00222">
    <property type="entry name" value="Shikimate_DH_AroE"/>
    <property type="match status" value="1"/>
</dbReference>
<protein>
    <recommendedName>
        <fullName evidence="2 8">Shikimate dehydrogenase (NADP(+))</fullName>
        <shortName evidence="8">SDH</shortName>
        <ecNumber evidence="2 8">1.1.1.25</ecNumber>
    </recommendedName>
</protein>
<dbReference type="Pfam" id="PF01488">
    <property type="entry name" value="Shikimate_DH"/>
    <property type="match status" value="1"/>
</dbReference>
<comment type="subunit">
    <text evidence="8">Homodimer.</text>
</comment>
<dbReference type="EC" id="1.1.1.25" evidence="2 8"/>
<feature type="binding site" evidence="8">
    <location>
        <begin position="154"/>
        <end position="159"/>
    </location>
    <ligand>
        <name>NADP(+)</name>
        <dbReference type="ChEBI" id="CHEBI:58349"/>
    </ligand>
</feature>
<dbReference type="RefSeq" id="WP_127698367.1">
    <property type="nucleotide sequence ID" value="NZ_SACS01000006.1"/>
</dbReference>
<evidence type="ECO:0000313" key="13">
    <source>
        <dbReference type="Proteomes" id="UP000283077"/>
    </source>
</evidence>
<dbReference type="PANTHER" id="PTHR21089">
    <property type="entry name" value="SHIKIMATE DEHYDROGENASE"/>
    <property type="match status" value="1"/>
</dbReference>
<dbReference type="GO" id="GO:0009423">
    <property type="term" value="P:chorismate biosynthetic process"/>
    <property type="evidence" value="ECO:0007669"/>
    <property type="project" value="UniProtKB-UniRule"/>
</dbReference>
<dbReference type="InterPro" id="IPR036291">
    <property type="entry name" value="NAD(P)-bd_dom_sf"/>
</dbReference>
<evidence type="ECO:0000256" key="7">
    <source>
        <dbReference type="ARBA" id="ARBA00049442"/>
    </source>
</evidence>
<dbReference type="OrthoDB" id="9776868at2"/>
<keyword evidence="4 8" id="KW-0521">NADP</keyword>
<proteinExistence type="inferred from homology"/>
<comment type="catalytic activity">
    <reaction evidence="7 8">
        <text>shikimate + NADP(+) = 3-dehydroshikimate + NADPH + H(+)</text>
        <dbReference type="Rhea" id="RHEA:17737"/>
        <dbReference type="ChEBI" id="CHEBI:15378"/>
        <dbReference type="ChEBI" id="CHEBI:16630"/>
        <dbReference type="ChEBI" id="CHEBI:36208"/>
        <dbReference type="ChEBI" id="CHEBI:57783"/>
        <dbReference type="ChEBI" id="CHEBI:58349"/>
        <dbReference type="EC" id="1.1.1.25"/>
    </reaction>
</comment>
<dbReference type="NCBIfam" id="NF001310">
    <property type="entry name" value="PRK00258.1-2"/>
    <property type="match status" value="1"/>
</dbReference>
<dbReference type="CDD" id="cd01065">
    <property type="entry name" value="NAD_bind_Shikimate_DH"/>
    <property type="match status" value="1"/>
</dbReference>
<dbReference type="FunFam" id="3.40.50.10860:FF:000006">
    <property type="entry name" value="Shikimate dehydrogenase (NADP(+))"/>
    <property type="match status" value="1"/>
</dbReference>
<dbReference type="InterPro" id="IPR013708">
    <property type="entry name" value="Shikimate_DH-bd_N"/>
</dbReference>
<evidence type="ECO:0000259" key="11">
    <source>
        <dbReference type="Pfam" id="PF18317"/>
    </source>
</evidence>
<dbReference type="SUPFAM" id="SSF53223">
    <property type="entry name" value="Aminoacid dehydrogenase-like, N-terminal domain"/>
    <property type="match status" value="1"/>
</dbReference>
<dbReference type="EMBL" id="SACS01000006">
    <property type="protein sequence ID" value="RVU40033.1"/>
    <property type="molecule type" value="Genomic_DNA"/>
</dbReference>
<evidence type="ECO:0000313" key="12">
    <source>
        <dbReference type="EMBL" id="RVU40033.1"/>
    </source>
</evidence>